<evidence type="ECO:0000259" key="5">
    <source>
        <dbReference type="PROSITE" id="PS50106"/>
    </source>
</evidence>
<protein>
    <submittedName>
        <fullName evidence="6">S1-C subfamily serine protease</fullName>
    </submittedName>
</protein>
<dbReference type="SUPFAM" id="SSF50156">
    <property type="entry name" value="PDZ domain-like"/>
    <property type="match status" value="1"/>
</dbReference>
<dbReference type="PANTHER" id="PTHR22939:SF129">
    <property type="entry name" value="SERINE PROTEASE HTRA2, MITOCHONDRIAL"/>
    <property type="match status" value="1"/>
</dbReference>
<keyword evidence="3" id="KW-0378">Hydrolase</keyword>
<proteinExistence type="inferred from homology"/>
<dbReference type="PROSITE" id="PS50106">
    <property type="entry name" value="PDZ"/>
    <property type="match status" value="1"/>
</dbReference>
<dbReference type="Gene3D" id="2.30.42.10">
    <property type="match status" value="1"/>
</dbReference>
<dbReference type="InterPro" id="IPR001478">
    <property type="entry name" value="PDZ"/>
</dbReference>
<dbReference type="SUPFAM" id="SSF50494">
    <property type="entry name" value="Trypsin-like serine proteases"/>
    <property type="match status" value="1"/>
</dbReference>
<dbReference type="Pfam" id="PF13180">
    <property type="entry name" value="PDZ_2"/>
    <property type="match status" value="1"/>
</dbReference>
<name>A0ABU0M9W0_9HYPH</name>
<dbReference type="PRINTS" id="PR00834">
    <property type="entry name" value="PROTEASES2C"/>
</dbReference>
<sequence length="302" mass="32250">MNLPNALKSIVGIHAFIPEDGFTAETLGTERAGSGVVIGEGLVLTIGYLITEADRLWLRTSDGRVVQGHALAYDQETGFGLVQSLGRLDLPALDLGRASEIRLGDPVVLAGGEAGQYVRASVVAKQEFAGYWEYLLDEALFTSPPHPVWGGAGLLSEDGRLIGIGSLLVQQMTEEGETRDANMIVPIDLLPPILDDLLAYGQVRRPARPWLGMFSADSEDGIAVVSLSDGGPAALAGIRPGDQIEAVGGQAVGTLAQFYRTLWSLGPAGTEIALDIRRDGRERTIRVTSADRADFLKKPRLH</sequence>
<dbReference type="PANTHER" id="PTHR22939">
    <property type="entry name" value="SERINE PROTEASE FAMILY S1C HTRA-RELATED"/>
    <property type="match status" value="1"/>
</dbReference>
<comment type="caution">
    <text evidence="6">The sequence shown here is derived from an EMBL/GenBank/DDBJ whole genome shotgun (WGS) entry which is preliminary data.</text>
</comment>
<accession>A0ABU0M9W0</accession>
<dbReference type="GO" id="GO:0006508">
    <property type="term" value="P:proteolysis"/>
    <property type="evidence" value="ECO:0007669"/>
    <property type="project" value="UniProtKB-KW"/>
</dbReference>
<dbReference type="SMART" id="SM00228">
    <property type="entry name" value="PDZ"/>
    <property type="match status" value="1"/>
</dbReference>
<keyword evidence="4" id="KW-0720">Serine protease</keyword>
<evidence type="ECO:0000256" key="4">
    <source>
        <dbReference type="ARBA" id="ARBA00022825"/>
    </source>
</evidence>
<dbReference type="Gene3D" id="2.40.10.120">
    <property type="match status" value="1"/>
</dbReference>
<evidence type="ECO:0000256" key="3">
    <source>
        <dbReference type="ARBA" id="ARBA00022801"/>
    </source>
</evidence>
<dbReference type="GO" id="GO:0008233">
    <property type="term" value="F:peptidase activity"/>
    <property type="evidence" value="ECO:0007669"/>
    <property type="project" value="UniProtKB-KW"/>
</dbReference>
<dbReference type="InterPro" id="IPR001940">
    <property type="entry name" value="Peptidase_S1C"/>
</dbReference>
<comment type="similarity">
    <text evidence="1">Belongs to the peptidase S1C family.</text>
</comment>
<evidence type="ECO:0000313" key="6">
    <source>
        <dbReference type="EMBL" id="MDQ0517759.1"/>
    </source>
</evidence>
<dbReference type="InterPro" id="IPR036034">
    <property type="entry name" value="PDZ_sf"/>
</dbReference>
<gene>
    <name evidence="6" type="ORF">QO015_003372</name>
</gene>
<evidence type="ECO:0000256" key="1">
    <source>
        <dbReference type="ARBA" id="ARBA00010541"/>
    </source>
</evidence>
<dbReference type="EMBL" id="JAUSWJ010000001">
    <property type="protein sequence ID" value="MDQ0517759.1"/>
    <property type="molecule type" value="Genomic_DNA"/>
</dbReference>
<dbReference type="Pfam" id="PF13365">
    <property type="entry name" value="Trypsin_2"/>
    <property type="match status" value="1"/>
</dbReference>
<keyword evidence="2 6" id="KW-0645">Protease</keyword>
<dbReference type="RefSeq" id="WP_266282794.1">
    <property type="nucleotide sequence ID" value="NZ_JAPKNF010000002.1"/>
</dbReference>
<organism evidence="6 7">
    <name type="scientific">Kaistia geumhonensis</name>
    <dbReference type="NCBI Taxonomy" id="410839"/>
    <lineage>
        <taxon>Bacteria</taxon>
        <taxon>Pseudomonadati</taxon>
        <taxon>Pseudomonadota</taxon>
        <taxon>Alphaproteobacteria</taxon>
        <taxon>Hyphomicrobiales</taxon>
        <taxon>Kaistiaceae</taxon>
        <taxon>Kaistia</taxon>
    </lineage>
</organism>
<evidence type="ECO:0000256" key="2">
    <source>
        <dbReference type="ARBA" id="ARBA00022670"/>
    </source>
</evidence>
<dbReference type="Proteomes" id="UP001223743">
    <property type="component" value="Unassembled WGS sequence"/>
</dbReference>
<keyword evidence="7" id="KW-1185">Reference proteome</keyword>
<evidence type="ECO:0000313" key="7">
    <source>
        <dbReference type="Proteomes" id="UP001223743"/>
    </source>
</evidence>
<reference evidence="6 7" key="1">
    <citation type="submission" date="2023-07" db="EMBL/GenBank/DDBJ databases">
        <title>Genomic Encyclopedia of Type Strains, Phase IV (KMG-IV): sequencing the most valuable type-strain genomes for metagenomic binning, comparative biology and taxonomic classification.</title>
        <authorList>
            <person name="Goeker M."/>
        </authorList>
    </citation>
    <scope>NUCLEOTIDE SEQUENCE [LARGE SCALE GENOMIC DNA]</scope>
    <source>
        <strain evidence="6 7">B1-1</strain>
    </source>
</reference>
<feature type="domain" description="PDZ" evidence="5">
    <location>
        <begin position="200"/>
        <end position="280"/>
    </location>
</feature>
<dbReference type="InterPro" id="IPR009003">
    <property type="entry name" value="Peptidase_S1_PA"/>
</dbReference>